<gene>
    <name evidence="2" type="ORF">MNBD_GAMMA14-1015</name>
</gene>
<evidence type="ECO:0000259" key="1">
    <source>
        <dbReference type="Pfam" id="PF07238"/>
    </source>
</evidence>
<dbReference type="Gene3D" id="2.40.10.220">
    <property type="entry name" value="predicted glycosyltransferase like domains"/>
    <property type="match status" value="1"/>
</dbReference>
<protein>
    <recommendedName>
        <fullName evidence="1">PilZ domain-containing protein</fullName>
    </recommendedName>
</protein>
<organism evidence="2">
    <name type="scientific">hydrothermal vent metagenome</name>
    <dbReference type="NCBI Taxonomy" id="652676"/>
    <lineage>
        <taxon>unclassified sequences</taxon>
        <taxon>metagenomes</taxon>
        <taxon>ecological metagenomes</taxon>
    </lineage>
</organism>
<proteinExistence type="predicted"/>
<feature type="domain" description="PilZ" evidence="1">
    <location>
        <begin position="4"/>
        <end position="99"/>
    </location>
</feature>
<sequence>MEHRCSVRKPIEFQLMLYKHGLPVQSAECRNLGLGGMLVDTGTTTWRKNEYLEVEFICADGSRGMRVPAVVVHHSKRGAGLMFDGIGGEQRRLLRAWLFTHDRVEKLTDSLAVA</sequence>
<reference evidence="2" key="1">
    <citation type="submission" date="2018-06" db="EMBL/GenBank/DDBJ databases">
        <authorList>
            <person name="Zhirakovskaya E."/>
        </authorList>
    </citation>
    <scope>NUCLEOTIDE SEQUENCE</scope>
</reference>
<dbReference type="AlphaFoldDB" id="A0A3B0Y6U3"/>
<name>A0A3B0Y6U3_9ZZZZ</name>
<dbReference type="EMBL" id="UOFM01000008">
    <property type="protein sequence ID" value="VAW72123.1"/>
    <property type="molecule type" value="Genomic_DNA"/>
</dbReference>
<dbReference type="Pfam" id="PF07238">
    <property type="entry name" value="PilZ"/>
    <property type="match status" value="1"/>
</dbReference>
<dbReference type="SUPFAM" id="SSF141371">
    <property type="entry name" value="PilZ domain-like"/>
    <property type="match status" value="1"/>
</dbReference>
<accession>A0A3B0Y6U3</accession>
<dbReference type="InterPro" id="IPR009875">
    <property type="entry name" value="PilZ_domain"/>
</dbReference>
<dbReference type="GO" id="GO:0035438">
    <property type="term" value="F:cyclic-di-GMP binding"/>
    <property type="evidence" value="ECO:0007669"/>
    <property type="project" value="InterPro"/>
</dbReference>
<evidence type="ECO:0000313" key="2">
    <source>
        <dbReference type="EMBL" id="VAW72123.1"/>
    </source>
</evidence>